<dbReference type="EMBL" id="VFOR01000001">
    <property type="protein sequence ID" value="TQL63205.1"/>
    <property type="molecule type" value="Genomic_DNA"/>
</dbReference>
<sequence length="636" mass="68819">MRWGVDGAEDRSAPRSDERRNSPERRETGGKQGRYKQAGYKKSGYRTAGDKGGRGPKDRWSDERRESRDRHVKGDRFGGDRSRDDRSRDDRGPRREWGDRGRDGRGRDDRGKREWGNRSDRGPRRDRDDRRESRGGRPFEDARSFDSQEAFDDGADVMAWSPDTAEPSHHVNPATTAATTETTFTELGVPAVLAAELSARGIEHPFPIQEATIPDALRGRDILGRGRTGSGKTLGFGLPLVARLMEDTTATARRGRSPRGLILVPTRELALQVADVVAPLARAAGLEVILVAGGMAYGPQIKAFRSGVDIVVATPGRLIDLMKQDAADLTEAEITVLDEADHMADLGFLPDVTTLLDATPAGGQRLLFSATLDRGVDKVVKKYLNDPLTHEVDSAQASVTTMTHAVLHLLPHDKNAATAAICNREGRTVVFVRTQRGADRVAGQLREAGVMAGALHGGLTQGARSRVLLAFREGSVPVLVATDVAARGIHVDDVSLVLQVDPPMGPKDYLHRAGRTARAGNAGVVATIVLPHQRRQTDRLLRDAGIKVEPMRTHPTDEALAEMTGARAPHAEPILETDYLKLIAPRKPERGPKRGPGGFKGRGRGGHGGRGHGGRGGRGGRGGPRSHSGGRRQFRG</sequence>
<evidence type="ECO:0000256" key="4">
    <source>
        <dbReference type="ARBA" id="ARBA00022840"/>
    </source>
</evidence>
<comment type="caution">
    <text evidence="11">The sequence shown here is derived from an EMBL/GenBank/DDBJ whole genome shotgun (WGS) entry which is preliminary data.</text>
</comment>
<dbReference type="InterPro" id="IPR011545">
    <property type="entry name" value="DEAD/DEAH_box_helicase_dom"/>
</dbReference>
<feature type="compositionally biased region" description="Basic and acidic residues" evidence="7">
    <location>
        <begin position="48"/>
        <end position="146"/>
    </location>
</feature>
<evidence type="ECO:0000259" key="10">
    <source>
        <dbReference type="PROSITE" id="PS51195"/>
    </source>
</evidence>
<dbReference type="Pfam" id="PF00270">
    <property type="entry name" value="DEAD"/>
    <property type="match status" value="1"/>
</dbReference>
<evidence type="ECO:0000256" key="1">
    <source>
        <dbReference type="ARBA" id="ARBA00022741"/>
    </source>
</evidence>
<dbReference type="GO" id="GO:0003724">
    <property type="term" value="F:RNA helicase activity"/>
    <property type="evidence" value="ECO:0007669"/>
    <property type="project" value="InterPro"/>
</dbReference>
<evidence type="ECO:0000259" key="8">
    <source>
        <dbReference type="PROSITE" id="PS51192"/>
    </source>
</evidence>
<dbReference type="PANTHER" id="PTHR47959">
    <property type="entry name" value="ATP-DEPENDENT RNA HELICASE RHLE-RELATED"/>
    <property type="match status" value="1"/>
</dbReference>
<dbReference type="GO" id="GO:0003676">
    <property type="term" value="F:nucleic acid binding"/>
    <property type="evidence" value="ECO:0007669"/>
    <property type="project" value="InterPro"/>
</dbReference>
<dbReference type="InterPro" id="IPR044742">
    <property type="entry name" value="DEAD/DEAH_RhlB"/>
</dbReference>
<dbReference type="Pfam" id="PF00271">
    <property type="entry name" value="Helicase_C"/>
    <property type="match status" value="1"/>
</dbReference>
<feature type="region of interest" description="Disordered" evidence="7">
    <location>
        <begin position="1"/>
        <end position="148"/>
    </location>
</feature>
<dbReference type="CDD" id="cd18787">
    <property type="entry name" value="SF2_C_DEAD"/>
    <property type="match status" value="1"/>
</dbReference>
<protein>
    <submittedName>
        <fullName evidence="11">Superfamily II DNA/RNA helicase</fullName>
    </submittedName>
</protein>
<keyword evidence="2" id="KW-0378">Hydrolase</keyword>
<evidence type="ECO:0000313" key="11">
    <source>
        <dbReference type="EMBL" id="TQL63205.1"/>
    </source>
</evidence>
<dbReference type="InterPro" id="IPR001650">
    <property type="entry name" value="Helicase_C-like"/>
</dbReference>
<keyword evidence="12" id="KW-1185">Reference proteome</keyword>
<dbReference type="GO" id="GO:0005829">
    <property type="term" value="C:cytosol"/>
    <property type="evidence" value="ECO:0007669"/>
    <property type="project" value="TreeGrafter"/>
</dbReference>
<dbReference type="PROSITE" id="PS51195">
    <property type="entry name" value="Q_MOTIF"/>
    <property type="match status" value="1"/>
</dbReference>
<dbReference type="InterPro" id="IPR014001">
    <property type="entry name" value="Helicase_ATP-bd"/>
</dbReference>
<dbReference type="InterPro" id="IPR027417">
    <property type="entry name" value="P-loop_NTPase"/>
</dbReference>
<dbReference type="SMART" id="SM00487">
    <property type="entry name" value="DEXDc"/>
    <property type="match status" value="1"/>
</dbReference>
<dbReference type="Gene3D" id="3.40.50.300">
    <property type="entry name" value="P-loop containing nucleotide triphosphate hydrolases"/>
    <property type="match status" value="2"/>
</dbReference>
<evidence type="ECO:0000256" key="2">
    <source>
        <dbReference type="ARBA" id="ARBA00022801"/>
    </source>
</evidence>
<dbReference type="PROSITE" id="PS51194">
    <property type="entry name" value="HELICASE_CTER"/>
    <property type="match status" value="1"/>
</dbReference>
<feature type="region of interest" description="Disordered" evidence="7">
    <location>
        <begin position="583"/>
        <end position="636"/>
    </location>
</feature>
<feature type="domain" description="Helicase C-terminal" evidence="9">
    <location>
        <begin position="413"/>
        <end position="559"/>
    </location>
</feature>
<dbReference type="PANTHER" id="PTHR47959:SF13">
    <property type="entry name" value="ATP-DEPENDENT RNA HELICASE RHLE"/>
    <property type="match status" value="1"/>
</dbReference>
<feature type="short sequence motif" description="Q motif" evidence="6">
    <location>
        <begin position="182"/>
        <end position="210"/>
    </location>
</feature>
<gene>
    <name evidence="11" type="ORF">FB460_1006</name>
</gene>
<dbReference type="Proteomes" id="UP000316196">
    <property type="component" value="Unassembled WGS sequence"/>
</dbReference>
<keyword evidence="3 11" id="KW-0347">Helicase</keyword>
<evidence type="ECO:0000256" key="5">
    <source>
        <dbReference type="ARBA" id="ARBA00038437"/>
    </source>
</evidence>
<feature type="compositionally biased region" description="Basic and acidic residues" evidence="7">
    <location>
        <begin position="8"/>
        <end position="29"/>
    </location>
</feature>
<dbReference type="GO" id="GO:0005524">
    <property type="term" value="F:ATP binding"/>
    <property type="evidence" value="ECO:0007669"/>
    <property type="project" value="UniProtKB-KW"/>
</dbReference>
<comment type="similarity">
    <text evidence="5">Belongs to the DEAD box helicase family.</text>
</comment>
<dbReference type="GO" id="GO:0016787">
    <property type="term" value="F:hydrolase activity"/>
    <property type="evidence" value="ECO:0007669"/>
    <property type="project" value="UniProtKB-KW"/>
</dbReference>
<reference evidence="11 12" key="1">
    <citation type="submission" date="2019-06" db="EMBL/GenBank/DDBJ databases">
        <title>Sequencing the genomes of 1000 actinobacteria strains.</title>
        <authorList>
            <person name="Klenk H.-P."/>
        </authorList>
    </citation>
    <scope>NUCLEOTIDE SEQUENCE [LARGE SCALE GENOMIC DNA]</scope>
    <source>
        <strain evidence="11 12">DSM 8251</strain>
    </source>
</reference>
<proteinExistence type="inferred from homology"/>
<keyword evidence="4" id="KW-0067">ATP-binding</keyword>
<evidence type="ECO:0000256" key="6">
    <source>
        <dbReference type="PROSITE-ProRule" id="PRU00552"/>
    </source>
</evidence>
<keyword evidence="1" id="KW-0547">Nucleotide-binding</keyword>
<dbReference type="SUPFAM" id="SSF52540">
    <property type="entry name" value="P-loop containing nucleoside triphosphate hydrolases"/>
    <property type="match status" value="1"/>
</dbReference>
<dbReference type="SMART" id="SM00490">
    <property type="entry name" value="HELICc"/>
    <property type="match status" value="1"/>
</dbReference>
<dbReference type="InterPro" id="IPR050079">
    <property type="entry name" value="DEAD_box_RNA_helicase"/>
</dbReference>
<dbReference type="AlphaFoldDB" id="A0A542ZS73"/>
<feature type="domain" description="DEAD-box RNA helicase Q" evidence="10">
    <location>
        <begin position="182"/>
        <end position="210"/>
    </location>
</feature>
<dbReference type="InterPro" id="IPR014014">
    <property type="entry name" value="RNA_helicase_DEAD_Q_motif"/>
</dbReference>
<feature type="compositionally biased region" description="Basic residues" evidence="7">
    <location>
        <begin position="601"/>
        <end position="615"/>
    </location>
</feature>
<evidence type="ECO:0000313" key="12">
    <source>
        <dbReference type="Proteomes" id="UP000316196"/>
    </source>
</evidence>
<evidence type="ECO:0000259" key="9">
    <source>
        <dbReference type="PROSITE" id="PS51194"/>
    </source>
</evidence>
<dbReference type="CDD" id="cd00268">
    <property type="entry name" value="DEADc"/>
    <property type="match status" value="1"/>
</dbReference>
<feature type="domain" description="Helicase ATP-binding" evidence="8">
    <location>
        <begin position="213"/>
        <end position="390"/>
    </location>
</feature>
<evidence type="ECO:0000256" key="7">
    <source>
        <dbReference type="SAM" id="MobiDB-lite"/>
    </source>
</evidence>
<organism evidence="11 12">
    <name type="scientific">Propioniferax innocua</name>
    <dbReference type="NCBI Taxonomy" id="1753"/>
    <lineage>
        <taxon>Bacteria</taxon>
        <taxon>Bacillati</taxon>
        <taxon>Actinomycetota</taxon>
        <taxon>Actinomycetes</taxon>
        <taxon>Propionibacteriales</taxon>
        <taxon>Propionibacteriaceae</taxon>
        <taxon>Propioniferax</taxon>
    </lineage>
</organism>
<name>A0A542ZS73_9ACTN</name>
<dbReference type="PROSITE" id="PS51192">
    <property type="entry name" value="HELICASE_ATP_BIND_1"/>
    <property type="match status" value="1"/>
</dbReference>
<accession>A0A542ZS73</accession>
<evidence type="ECO:0000256" key="3">
    <source>
        <dbReference type="ARBA" id="ARBA00022806"/>
    </source>
</evidence>